<dbReference type="RefSeq" id="XP_643121.1">
    <property type="nucleotide sequence ID" value="XM_638029.1"/>
</dbReference>
<dbReference type="InParanoid" id="Q551P9"/>
<evidence type="ECO:0000313" key="1">
    <source>
        <dbReference type="EMBL" id="EAL69203.1"/>
    </source>
</evidence>
<name>Q551P9_DICDI</name>
<proteinExistence type="predicted"/>
<reference evidence="1 2" key="1">
    <citation type="journal article" date="2005" name="Nature">
        <title>The genome of the social amoeba Dictyostelium discoideum.</title>
        <authorList>
            <consortium name="The Dictyostelium discoideum Sequencing Consortium"/>
            <person name="Eichinger L."/>
            <person name="Pachebat J.A."/>
            <person name="Glockner G."/>
            <person name="Rajandream M.A."/>
            <person name="Sucgang R."/>
            <person name="Berriman M."/>
            <person name="Song J."/>
            <person name="Olsen R."/>
            <person name="Szafranski K."/>
            <person name="Xu Q."/>
            <person name="Tunggal B."/>
            <person name="Kummerfeld S."/>
            <person name="Madera M."/>
            <person name="Konfortov B.A."/>
            <person name="Rivero F."/>
            <person name="Bankier A.T."/>
            <person name="Lehmann R."/>
            <person name="Hamlin N."/>
            <person name="Davies R."/>
            <person name="Gaudet P."/>
            <person name="Fey P."/>
            <person name="Pilcher K."/>
            <person name="Chen G."/>
            <person name="Saunders D."/>
            <person name="Sodergren E."/>
            <person name="Davis P."/>
            <person name="Kerhornou A."/>
            <person name="Nie X."/>
            <person name="Hall N."/>
            <person name="Anjard C."/>
            <person name="Hemphill L."/>
            <person name="Bason N."/>
            <person name="Farbrother P."/>
            <person name="Desany B."/>
            <person name="Just E."/>
            <person name="Morio T."/>
            <person name="Rost R."/>
            <person name="Churcher C."/>
            <person name="Cooper J."/>
            <person name="Haydock S."/>
            <person name="van Driessche N."/>
            <person name="Cronin A."/>
            <person name="Goodhead I."/>
            <person name="Muzny D."/>
            <person name="Mourier T."/>
            <person name="Pain A."/>
            <person name="Lu M."/>
            <person name="Harper D."/>
            <person name="Lindsay R."/>
            <person name="Hauser H."/>
            <person name="James K."/>
            <person name="Quiles M."/>
            <person name="Madan Babu M."/>
            <person name="Saito T."/>
            <person name="Buchrieser C."/>
            <person name="Wardroper A."/>
            <person name="Felder M."/>
            <person name="Thangavelu M."/>
            <person name="Johnson D."/>
            <person name="Knights A."/>
            <person name="Loulseged H."/>
            <person name="Mungall K."/>
            <person name="Oliver K."/>
            <person name="Price C."/>
            <person name="Quail M.A."/>
            <person name="Urushihara H."/>
            <person name="Hernandez J."/>
            <person name="Rabbinowitsch E."/>
            <person name="Steffen D."/>
            <person name="Sanders M."/>
            <person name="Ma J."/>
            <person name="Kohara Y."/>
            <person name="Sharp S."/>
            <person name="Simmonds M."/>
            <person name="Spiegler S."/>
            <person name="Tivey A."/>
            <person name="Sugano S."/>
            <person name="White B."/>
            <person name="Walker D."/>
            <person name="Woodward J."/>
            <person name="Winckler T."/>
            <person name="Tanaka Y."/>
            <person name="Shaulsky G."/>
            <person name="Schleicher M."/>
            <person name="Weinstock G."/>
            <person name="Rosenthal A."/>
            <person name="Cox E.C."/>
            <person name="Chisholm R.L."/>
            <person name="Gibbs R."/>
            <person name="Loomis W.F."/>
            <person name="Platzer M."/>
            <person name="Kay R.R."/>
            <person name="Williams J."/>
            <person name="Dear P.H."/>
            <person name="Noegel A.A."/>
            <person name="Barrell B."/>
            <person name="Kuspa A."/>
        </authorList>
    </citation>
    <scope>NUCLEOTIDE SEQUENCE [LARGE SCALE GENOMIC DNA]</scope>
    <source>
        <strain evidence="1 2">AX4</strain>
    </source>
</reference>
<dbReference type="VEuPathDB" id="AmoebaDB:DDB_G0276499"/>
<dbReference type="KEGG" id="ddi:DDB_G0276499"/>
<dbReference type="PaxDb" id="44689-DDB0203855"/>
<dbReference type="HOGENOM" id="CLU_2983086_0_0_1"/>
<organism evidence="1 2">
    <name type="scientific">Dictyostelium discoideum</name>
    <name type="common">Social amoeba</name>
    <dbReference type="NCBI Taxonomy" id="44689"/>
    <lineage>
        <taxon>Eukaryota</taxon>
        <taxon>Amoebozoa</taxon>
        <taxon>Evosea</taxon>
        <taxon>Eumycetozoa</taxon>
        <taxon>Dictyostelia</taxon>
        <taxon>Dictyosteliales</taxon>
        <taxon>Dictyosteliaceae</taxon>
        <taxon>Dictyostelium</taxon>
    </lineage>
</organism>
<sequence length="58" mass="6836">MIYKSMVFKYYKCESCNSNHIESGSSHSINYCLDLNSSKIYRNLTCTSFFTRPIFQSF</sequence>
<dbReference type="Proteomes" id="UP000002195">
    <property type="component" value="Unassembled WGS sequence"/>
</dbReference>
<dbReference type="EMBL" id="AAFI02000015">
    <property type="protein sequence ID" value="EAL69203.1"/>
    <property type="molecule type" value="Genomic_DNA"/>
</dbReference>
<protein>
    <submittedName>
        <fullName evidence="1">Uncharacterized protein</fullName>
    </submittedName>
</protein>
<dbReference type="GeneID" id="8620526"/>
<dbReference type="dictyBase" id="DDB_G0276499"/>
<accession>Q551P9</accession>
<gene>
    <name evidence="1" type="ORF">DDB_G0276499</name>
</gene>
<dbReference type="AlphaFoldDB" id="Q551P9"/>
<comment type="caution">
    <text evidence="1">The sequence shown here is derived from an EMBL/GenBank/DDBJ whole genome shotgun (WGS) entry which is preliminary data.</text>
</comment>
<evidence type="ECO:0000313" key="2">
    <source>
        <dbReference type="Proteomes" id="UP000002195"/>
    </source>
</evidence>
<keyword evidence="2" id="KW-1185">Reference proteome</keyword>